<evidence type="ECO:0000256" key="1">
    <source>
        <dbReference type="ARBA" id="ARBA00001933"/>
    </source>
</evidence>
<keyword evidence="3 4" id="KW-0663">Pyridoxal phosphate</keyword>
<feature type="domain" description="Aminotransferase class I/classII large" evidence="5">
    <location>
        <begin position="53"/>
        <end position="405"/>
    </location>
</feature>
<organism evidence="6 7">
    <name type="scientific">Paraburkholderia youngii</name>
    <dbReference type="NCBI Taxonomy" id="2782701"/>
    <lineage>
        <taxon>Bacteria</taxon>
        <taxon>Pseudomonadati</taxon>
        <taxon>Pseudomonadota</taxon>
        <taxon>Betaproteobacteria</taxon>
        <taxon>Burkholderiales</taxon>
        <taxon>Burkholderiaceae</taxon>
        <taxon>Paraburkholderia</taxon>
    </lineage>
</organism>
<dbReference type="Gene3D" id="3.40.640.10">
    <property type="entry name" value="Type I PLP-dependent aspartate aminotransferase-like (Major domain)"/>
    <property type="match status" value="1"/>
</dbReference>
<reference evidence="6 7" key="1">
    <citation type="submission" date="2020-08" db="EMBL/GenBank/DDBJ databases">
        <title>Genomic Encyclopedia of Type Strains, Phase IV (KMG-V): Genome sequencing to study the core and pangenomes of soil and plant-associated prokaryotes.</title>
        <authorList>
            <person name="Whitman W."/>
        </authorList>
    </citation>
    <scope>NUCLEOTIDE SEQUENCE [LARGE SCALE GENOMIC DNA]</scope>
    <source>
        <strain evidence="6 7">JPY162</strain>
    </source>
</reference>
<comment type="cofactor">
    <cofactor evidence="1 4">
        <name>pyridoxal 5'-phosphate</name>
        <dbReference type="ChEBI" id="CHEBI:597326"/>
    </cofactor>
</comment>
<keyword evidence="2 6" id="KW-0808">Transferase</keyword>
<dbReference type="Pfam" id="PF00155">
    <property type="entry name" value="Aminotran_1_2"/>
    <property type="match status" value="1"/>
</dbReference>
<dbReference type="InterPro" id="IPR050087">
    <property type="entry name" value="AON_synthase_class-II"/>
</dbReference>
<evidence type="ECO:0000256" key="2">
    <source>
        <dbReference type="ARBA" id="ARBA00022679"/>
    </source>
</evidence>
<dbReference type="RefSeq" id="WP_254906073.1">
    <property type="nucleotide sequence ID" value="NZ_JACHDE010000006.1"/>
</dbReference>
<gene>
    <name evidence="6" type="ORF">HDG41_003797</name>
</gene>
<name>A0A7W8P1W4_9BURK</name>
<dbReference type="InterPro" id="IPR015424">
    <property type="entry name" value="PyrdxlP-dep_Trfase"/>
</dbReference>
<dbReference type="Gene3D" id="3.90.1150.10">
    <property type="entry name" value="Aspartate Aminotransferase, domain 1"/>
    <property type="match status" value="1"/>
</dbReference>
<dbReference type="AlphaFoldDB" id="A0A7W8P1W4"/>
<evidence type="ECO:0000313" key="6">
    <source>
        <dbReference type="EMBL" id="MBB5401714.1"/>
    </source>
</evidence>
<dbReference type="EC" id="2.3.1.29" evidence="6"/>
<comment type="similarity">
    <text evidence="4">Belongs to the class-II pyridoxal-phosphate-dependent aminotransferase family.</text>
</comment>
<dbReference type="InterPro" id="IPR015422">
    <property type="entry name" value="PyrdxlP-dep_Trfase_small"/>
</dbReference>
<evidence type="ECO:0000313" key="7">
    <source>
        <dbReference type="Proteomes" id="UP000592820"/>
    </source>
</evidence>
<comment type="caution">
    <text evidence="6">The sequence shown here is derived from an EMBL/GenBank/DDBJ whole genome shotgun (WGS) entry which is preliminary data.</text>
</comment>
<dbReference type="InterPro" id="IPR004839">
    <property type="entry name" value="Aminotransferase_I/II_large"/>
</dbReference>
<proteinExistence type="inferred from homology"/>
<dbReference type="Proteomes" id="UP000592820">
    <property type="component" value="Unassembled WGS sequence"/>
</dbReference>
<protein>
    <submittedName>
        <fullName evidence="6">Glycine C-acetyltransferase</fullName>
        <ecNumber evidence="6">2.3.1.29</ecNumber>
    </submittedName>
</protein>
<dbReference type="PANTHER" id="PTHR13693">
    <property type="entry name" value="CLASS II AMINOTRANSFERASE/8-AMINO-7-OXONONANOATE SYNTHASE"/>
    <property type="match status" value="1"/>
</dbReference>
<dbReference type="InterPro" id="IPR001917">
    <property type="entry name" value="Aminotrans_II_pyridoxalP_BS"/>
</dbReference>
<dbReference type="GO" id="GO:0008890">
    <property type="term" value="F:glycine C-acetyltransferase activity"/>
    <property type="evidence" value="ECO:0007669"/>
    <property type="project" value="UniProtKB-EC"/>
</dbReference>
<sequence>MRTRTIRGGAETKNIMHDLSEIAQWLESHTIHHVSDVHATLPDPTFISNGRQFVSFSSNNYLALANHPRLVAAAKQGLDRYGVGNCESRLLGGDLEVYRELEARLGALKHKSDAVLFVTGYMTNLGVLSTLVKAATLARLHGYRPKTRRKYAYYSDEFNHVSIREGIQMSGALRHTYRHRDLNHLESLLRKGDRTTPIIVSDGVFSMEGTITPLPDLVALAERYGAILYIDDAHATGVLGEHGGGTSEHFGCYSPHIIQMGTLSKAFGAIGGFVAVDRDMADVIRLTSSAYGFTCPPPPDQASALLAALDLLAEEPQRRQKLWDNQRYFIDRIRPLGYQLLSTETAIVPVLIGETELCARYVKVLREEGVHVDSVQFPAVPLGQARLRFMMNAAHTKVHIDHAIAVMESIGARAVS</sequence>
<dbReference type="PANTHER" id="PTHR13693:SF3">
    <property type="entry name" value="LD36009P"/>
    <property type="match status" value="1"/>
</dbReference>
<evidence type="ECO:0000256" key="4">
    <source>
        <dbReference type="RuleBase" id="RU003693"/>
    </source>
</evidence>
<evidence type="ECO:0000256" key="3">
    <source>
        <dbReference type="ARBA" id="ARBA00022898"/>
    </source>
</evidence>
<dbReference type="GO" id="GO:0030170">
    <property type="term" value="F:pyridoxal phosphate binding"/>
    <property type="evidence" value="ECO:0007669"/>
    <property type="project" value="InterPro"/>
</dbReference>
<evidence type="ECO:0000259" key="5">
    <source>
        <dbReference type="Pfam" id="PF00155"/>
    </source>
</evidence>
<accession>A0A7W8P1W4</accession>
<dbReference type="InterPro" id="IPR015421">
    <property type="entry name" value="PyrdxlP-dep_Trfase_major"/>
</dbReference>
<keyword evidence="6" id="KW-0012">Acyltransferase</keyword>
<dbReference type="PROSITE" id="PS00599">
    <property type="entry name" value="AA_TRANSFER_CLASS_2"/>
    <property type="match status" value="1"/>
</dbReference>
<dbReference type="SUPFAM" id="SSF53383">
    <property type="entry name" value="PLP-dependent transferases"/>
    <property type="match status" value="1"/>
</dbReference>
<dbReference type="EMBL" id="JACHDE010000006">
    <property type="protein sequence ID" value="MBB5401714.1"/>
    <property type="molecule type" value="Genomic_DNA"/>
</dbReference>